<dbReference type="RefSeq" id="WP_129888802.1">
    <property type="nucleotide sequence ID" value="NZ_CP035758.1"/>
</dbReference>
<feature type="domain" description="FAD dependent oxidoreductase" evidence="7">
    <location>
        <begin position="22"/>
        <end position="221"/>
    </location>
</feature>
<evidence type="ECO:0000259" key="7">
    <source>
        <dbReference type="Pfam" id="PF01266"/>
    </source>
</evidence>
<dbReference type="KEGG" id="kbs:EPA93_17815"/>
<dbReference type="GO" id="GO:0046168">
    <property type="term" value="P:glycerol-3-phosphate catabolic process"/>
    <property type="evidence" value="ECO:0007669"/>
    <property type="project" value="TreeGrafter"/>
</dbReference>
<dbReference type="InterPro" id="IPR006076">
    <property type="entry name" value="FAD-dep_OxRdtase"/>
</dbReference>
<dbReference type="PANTHER" id="PTHR11985:SF35">
    <property type="entry name" value="ANAEROBIC GLYCEROL-3-PHOSPHATE DEHYDROGENASE SUBUNIT A"/>
    <property type="match status" value="1"/>
</dbReference>
<evidence type="ECO:0000313" key="9">
    <source>
        <dbReference type="Proteomes" id="UP000290365"/>
    </source>
</evidence>
<comment type="catalytic activity">
    <reaction evidence="6">
        <text>a quinone + sn-glycerol 3-phosphate = dihydroxyacetone phosphate + a quinol</text>
        <dbReference type="Rhea" id="RHEA:18977"/>
        <dbReference type="ChEBI" id="CHEBI:24646"/>
        <dbReference type="ChEBI" id="CHEBI:57597"/>
        <dbReference type="ChEBI" id="CHEBI:57642"/>
        <dbReference type="ChEBI" id="CHEBI:132124"/>
        <dbReference type="EC" id="1.1.5.3"/>
    </reaction>
</comment>
<evidence type="ECO:0000256" key="1">
    <source>
        <dbReference type="ARBA" id="ARBA00001974"/>
    </source>
</evidence>
<comment type="cofactor">
    <cofactor evidence="1 6">
        <name>FAD</name>
        <dbReference type="ChEBI" id="CHEBI:57692"/>
    </cofactor>
</comment>
<evidence type="ECO:0000256" key="5">
    <source>
        <dbReference type="ARBA" id="ARBA00023002"/>
    </source>
</evidence>
<keyword evidence="4" id="KW-0274">FAD</keyword>
<dbReference type="InterPro" id="IPR036188">
    <property type="entry name" value="FAD/NAD-bd_sf"/>
</dbReference>
<dbReference type="EC" id="1.1.5.3" evidence="6"/>
<name>A0A4P6JQP2_KTERU</name>
<dbReference type="AlphaFoldDB" id="A0A4P6JQP2"/>
<keyword evidence="9" id="KW-1185">Reference proteome</keyword>
<keyword evidence="3 6" id="KW-0285">Flavoprotein</keyword>
<evidence type="ECO:0000256" key="4">
    <source>
        <dbReference type="ARBA" id="ARBA00022827"/>
    </source>
</evidence>
<dbReference type="OrthoDB" id="9801699at2"/>
<comment type="similarity">
    <text evidence="2 6">Belongs to the FAD-dependent glycerol-3-phosphate dehydrogenase family.</text>
</comment>
<dbReference type="Proteomes" id="UP000290365">
    <property type="component" value="Chromosome"/>
</dbReference>
<accession>A0A4P6JQP2</accession>
<dbReference type="PROSITE" id="PS00977">
    <property type="entry name" value="FAD_G3PDH_1"/>
    <property type="match status" value="1"/>
</dbReference>
<dbReference type="GO" id="GO:0004368">
    <property type="term" value="F:glycerol-3-phosphate dehydrogenase (quinone) activity"/>
    <property type="evidence" value="ECO:0007669"/>
    <property type="project" value="UniProtKB-EC"/>
</dbReference>
<dbReference type="Gene3D" id="3.50.50.60">
    <property type="entry name" value="FAD/NAD(P)-binding domain"/>
    <property type="match status" value="1"/>
</dbReference>
<dbReference type="PRINTS" id="PR01001">
    <property type="entry name" value="FADG3PDH"/>
</dbReference>
<keyword evidence="5 6" id="KW-0560">Oxidoreductase</keyword>
<dbReference type="Pfam" id="PF01266">
    <property type="entry name" value="DAO"/>
    <property type="match status" value="1"/>
</dbReference>
<dbReference type="EMBL" id="CP035758">
    <property type="protein sequence ID" value="QBD77749.1"/>
    <property type="molecule type" value="Genomic_DNA"/>
</dbReference>
<sequence length="231" mass="25042">MLPLSSTTRAQNLALMAHEQFDVLVIGGGVTGAGVALDAVMRGYSVALVEKGDFASGTSSKSTKLVHGGIRYLPNFDFALVREALVERGLLLQNASFLVHPLAFVLPIYEGDRHPVGIPFTTPGGIGMSWLLRSGLGMYDLLAGRRNVRMHRHISREQVLKLAPLLLSNGLQQGFIYYDAQTNDARLTITLLRTAARSGAVIANYAEVTGFVEEREKVRGHGSKIGLRKVS</sequence>
<reference evidence="8 9" key="1">
    <citation type="submission" date="2019-01" db="EMBL/GenBank/DDBJ databases">
        <title>Ktedonosporobacter rubrisoli SCAWS-G2.</title>
        <authorList>
            <person name="Huang Y."/>
            <person name="Yan B."/>
        </authorList>
    </citation>
    <scope>NUCLEOTIDE SEQUENCE [LARGE SCALE GENOMIC DNA]</scope>
    <source>
        <strain evidence="8 9">SCAWS-G2</strain>
    </source>
</reference>
<dbReference type="InterPro" id="IPR000447">
    <property type="entry name" value="G3P_DH_FAD-dep"/>
</dbReference>
<evidence type="ECO:0000313" key="8">
    <source>
        <dbReference type="EMBL" id="QBD77749.1"/>
    </source>
</evidence>
<evidence type="ECO:0000256" key="3">
    <source>
        <dbReference type="ARBA" id="ARBA00022630"/>
    </source>
</evidence>
<dbReference type="SUPFAM" id="SSF51905">
    <property type="entry name" value="FAD/NAD(P)-binding domain"/>
    <property type="match status" value="1"/>
</dbReference>
<evidence type="ECO:0000256" key="2">
    <source>
        <dbReference type="ARBA" id="ARBA00007330"/>
    </source>
</evidence>
<proteinExistence type="inferred from homology"/>
<dbReference type="Gene3D" id="3.30.9.10">
    <property type="entry name" value="D-Amino Acid Oxidase, subunit A, domain 2"/>
    <property type="match status" value="1"/>
</dbReference>
<gene>
    <name evidence="8" type="ORF">EPA93_17815</name>
</gene>
<evidence type="ECO:0000256" key="6">
    <source>
        <dbReference type="RuleBase" id="RU361217"/>
    </source>
</evidence>
<organism evidence="8 9">
    <name type="scientific">Ktedonosporobacter rubrisoli</name>
    <dbReference type="NCBI Taxonomy" id="2509675"/>
    <lineage>
        <taxon>Bacteria</taxon>
        <taxon>Bacillati</taxon>
        <taxon>Chloroflexota</taxon>
        <taxon>Ktedonobacteria</taxon>
        <taxon>Ktedonobacterales</taxon>
        <taxon>Ktedonosporobacteraceae</taxon>
        <taxon>Ktedonosporobacter</taxon>
    </lineage>
</organism>
<dbReference type="GO" id="GO:0009331">
    <property type="term" value="C:glycerol-3-phosphate dehydrogenase (FAD) complex"/>
    <property type="evidence" value="ECO:0007669"/>
    <property type="project" value="UniProtKB-UniRule"/>
</dbReference>
<protein>
    <recommendedName>
        <fullName evidence="6">Glycerol-3-phosphate dehydrogenase</fullName>
        <ecNumber evidence="6">1.1.5.3</ecNumber>
    </recommendedName>
</protein>
<dbReference type="PANTHER" id="PTHR11985">
    <property type="entry name" value="GLYCEROL-3-PHOSPHATE DEHYDROGENASE"/>
    <property type="match status" value="1"/>
</dbReference>